<dbReference type="EMBL" id="QDKJ01000013">
    <property type="protein sequence ID" value="PWC10581.1"/>
    <property type="molecule type" value="Genomic_DNA"/>
</dbReference>
<dbReference type="Proteomes" id="UP000245138">
    <property type="component" value="Unassembled WGS sequence"/>
</dbReference>
<evidence type="ECO:0000256" key="1">
    <source>
        <dbReference type="ARBA" id="ARBA00010088"/>
    </source>
</evidence>
<dbReference type="PANTHER" id="PTHR43194:SF2">
    <property type="entry name" value="PEROXISOMAL MEMBRANE PROTEIN LPX1"/>
    <property type="match status" value="1"/>
</dbReference>
<dbReference type="RefSeq" id="WP_109055327.1">
    <property type="nucleotide sequence ID" value="NZ_QDKJ01000013.1"/>
</dbReference>
<dbReference type="PRINTS" id="PR00793">
    <property type="entry name" value="PROAMNOPTASE"/>
</dbReference>
<feature type="active site" description="Proton donor" evidence="4">
    <location>
        <position position="275"/>
    </location>
</feature>
<protein>
    <submittedName>
        <fullName evidence="6">Alpha/beta hydrolase</fullName>
    </submittedName>
</protein>
<dbReference type="NCBIfam" id="TIGR01250">
    <property type="entry name" value="pro_imino_pep_2"/>
    <property type="match status" value="1"/>
</dbReference>
<evidence type="ECO:0000313" key="7">
    <source>
        <dbReference type="Proteomes" id="UP000245138"/>
    </source>
</evidence>
<feature type="active site" evidence="4">
    <location>
        <position position="248"/>
    </location>
</feature>
<accession>A0A2U1TMF5</accession>
<keyword evidence="2 3" id="KW-0378">Hydrolase</keyword>
<evidence type="ECO:0000256" key="3">
    <source>
        <dbReference type="PIRNR" id="PIRNR005539"/>
    </source>
</evidence>
<dbReference type="Gene3D" id="3.40.50.1820">
    <property type="entry name" value="alpha/beta hydrolase"/>
    <property type="match status" value="1"/>
</dbReference>
<dbReference type="GO" id="GO:0006508">
    <property type="term" value="P:proteolysis"/>
    <property type="evidence" value="ECO:0007669"/>
    <property type="project" value="InterPro"/>
</dbReference>
<evidence type="ECO:0000313" key="6">
    <source>
        <dbReference type="EMBL" id="PWC10581.1"/>
    </source>
</evidence>
<reference evidence="6 7" key="1">
    <citation type="submission" date="2018-04" db="EMBL/GenBank/DDBJ databases">
        <title>Brenneria corticis sp.nov.</title>
        <authorList>
            <person name="Li Y."/>
        </authorList>
    </citation>
    <scope>NUCLEOTIDE SEQUENCE [LARGE SCALE GENOMIC DNA]</scope>
    <source>
        <strain evidence="6 7">LMG 27715</strain>
    </source>
</reference>
<comment type="caution">
    <text evidence="6">The sequence shown here is derived from an EMBL/GenBank/DDBJ whole genome shotgun (WGS) entry which is preliminary data.</text>
</comment>
<dbReference type="InterPro" id="IPR029058">
    <property type="entry name" value="AB_hydrolase_fold"/>
</dbReference>
<name>A0A2U1TMF5_9GAMM</name>
<dbReference type="SUPFAM" id="SSF53474">
    <property type="entry name" value="alpha/beta-Hydrolases"/>
    <property type="match status" value="1"/>
</dbReference>
<evidence type="ECO:0000259" key="5">
    <source>
        <dbReference type="Pfam" id="PF00561"/>
    </source>
</evidence>
<dbReference type="InterPro" id="IPR005945">
    <property type="entry name" value="Pro_imino_pep"/>
</dbReference>
<feature type="domain" description="AB hydrolase-1" evidence="5">
    <location>
        <begin position="30"/>
        <end position="281"/>
    </location>
</feature>
<evidence type="ECO:0000256" key="2">
    <source>
        <dbReference type="ARBA" id="ARBA00022801"/>
    </source>
</evidence>
<dbReference type="AlphaFoldDB" id="A0A2U1TMF5"/>
<dbReference type="PIRSF" id="PIRSF005539">
    <property type="entry name" value="Pept_S33_TRI_F1"/>
    <property type="match status" value="1"/>
</dbReference>
<dbReference type="GO" id="GO:0008233">
    <property type="term" value="F:peptidase activity"/>
    <property type="evidence" value="ECO:0007669"/>
    <property type="project" value="InterPro"/>
</dbReference>
<organism evidence="6 7">
    <name type="scientific">Brenneria roseae subsp. americana</name>
    <dbReference type="NCBI Taxonomy" id="1508507"/>
    <lineage>
        <taxon>Bacteria</taxon>
        <taxon>Pseudomonadati</taxon>
        <taxon>Pseudomonadota</taxon>
        <taxon>Gammaproteobacteria</taxon>
        <taxon>Enterobacterales</taxon>
        <taxon>Pectobacteriaceae</taxon>
        <taxon>Brenneria</taxon>
    </lineage>
</organism>
<sequence>MYTITEGYAPYLEYQTWYRICGDLHHGLTPLVVAHGGPGCTHDYVDAFRDIAQSGRAVIHYDQLGNGRSTHLPDKLADFWRPALFLAELDNLLRHLGIADNYALLGQSWGGMLGAEHAVTQPAGLKALIIANSPASMALWLSAAARLRSELPQEVQDCLLEHETAGTLDSDAYRAASQVFYQRHVCRLDPWPEEVKRTFDAMDADPTVYHAMNGPTEFHVIGSMKDWSIIDRLCAIAVPTLLISGRYDEAAPEVVAPFAEHIRDVEWIIFEQSSHMPHVEERAACMAAVNDFLTRKLSDAGGGEA</sequence>
<evidence type="ECO:0000256" key="4">
    <source>
        <dbReference type="PIRSR" id="PIRSR005539-1"/>
    </source>
</evidence>
<proteinExistence type="inferred from homology"/>
<feature type="active site" description="Nucleophile" evidence="4">
    <location>
        <position position="108"/>
    </location>
</feature>
<dbReference type="InterPro" id="IPR000073">
    <property type="entry name" value="AB_hydrolase_1"/>
</dbReference>
<dbReference type="InterPro" id="IPR002410">
    <property type="entry name" value="Peptidase_S33"/>
</dbReference>
<comment type="similarity">
    <text evidence="1">Belongs to the peptidase S33 family.</text>
</comment>
<gene>
    <name evidence="6" type="ORF">B4923_15775</name>
</gene>
<dbReference type="Pfam" id="PF00561">
    <property type="entry name" value="Abhydrolase_1"/>
    <property type="match status" value="1"/>
</dbReference>
<dbReference type="PANTHER" id="PTHR43194">
    <property type="entry name" value="HYDROLASE ALPHA/BETA FOLD FAMILY"/>
    <property type="match status" value="1"/>
</dbReference>
<dbReference type="OrthoDB" id="9773293at2"/>
<keyword evidence="7" id="KW-1185">Reference proteome</keyword>
<dbReference type="InterPro" id="IPR050228">
    <property type="entry name" value="Carboxylesterase_BioH"/>
</dbReference>